<organism evidence="8 9">
    <name type="scientific">Cotesia typhae</name>
    <dbReference type="NCBI Taxonomy" id="2053667"/>
    <lineage>
        <taxon>Eukaryota</taxon>
        <taxon>Metazoa</taxon>
        <taxon>Ecdysozoa</taxon>
        <taxon>Arthropoda</taxon>
        <taxon>Hexapoda</taxon>
        <taxon>Insecta</taxon>
        <taxon>Pterygota</taxon>
        <taxon>Neoptera</taxon>
        <taxon>Endopterygota</taxon>
        <taxon>Hymenoptera</taxon>
        <taxon>Apocrita</taxon>
        <taxon>Ichneumonoidea</taxon>
        <taxon>Braconidae</taxon>
        <taxon>Microgastrinae</taxon>
        <taxon>Cotesia</taxon>
    </lineage>
</organism>
<feature type="transmembrane region" description="Helical" evidence="6">
    <location>
        <begin position="281"/>
        <end position="304"/>
    </location>
</feature>
<evidence type="ECO:0000259" key="7">
    <source>
        <dbReference type="PROSITE" id="PS50850"/>
    </source>
</evidence>
<feature type="transmembrane region" description="Helical" evidence="6">
    <location>
        <begin position="316"/>
        <end position="336"/>
    </location>
</feature>
<dbReference type="InterPro" id="IPR050549">
    <property type="entry name" value="MFS_Trehalose_Transporter"/>
</dbReference>
<sequence>METNSDKTKPLLSYHKVNIFSQNFEPLKENQKGSQLNNNDELNNDSNNNNNNEKTVYEEEEDEVPVQYTSNCRGVFAQCMVAGAVLFLTAGVGMPIGYSGVLLPQLYEINSTLHIDQDIGSWIASIHSLASPLGSLISGPLLDAIGRRSCLQLSAVPLCIGWLLIGFAKNLWLMLLGRFFAGFGVGICGVSAQAFSGTYIVVYYGVDLIQDIGKGSVDKYMAAVVTAVIRFIFCLLSCFLLLKIGSRTIAIVSGTGTALSSLVLAAFVLAKSEESYLDKYIIGGCLFLYVSLNTIGLFTLIGNIISELLPHRARGIGGGCSMFMFNFSLFITAKIFPLVKKAVGMGGVFIIFGVSALILTTFMYLTFPDTRNRSLQEIEDYFNGESILWVKKKKCQKERLQNSEA</sequence>
<gene>
    <name evidence="8" type="ORF">G9C98_005983</name>
</gene>
<evidence type="ECO:0000313" key="8">
    <source>
        <dbReference type="EMBL" id="KAG8037772.1"/>
    </source>
</evidence>
<keyword evidence="9" id="KW-1185">Reference proteome</keyword>
<feature type="transmembrane region" description="Helical" evidence="6">
    <location>
        <begin position="179"/>
        <end position="200"/>
    </location>
</feature>
<feature type="transmembrane region" description="Helical" evidence="6">
    <location>
        <begin position="249"/>
        <end position="269"/>
    </location>
</feature>
<accession>A0A8J5URG2</accession>
<evidence type="ECO:0000256" key="2">
    <source>
        <dbReference type="ARBA" id="ARBA00022692"/>
    </source>
</evidence>
<comment type="subcellular location">
    <subcellularLocation>
        <location evidence="1">Membrane</location>
        <topology evidence="1">Multi-pass membrane protein</topology>
    </subcellularLocation>
</comment>
<reference evidence="8" key="2">
    <citation type="submission" date="2021-04" db="EMBL/GenBank/DDBJ databases">
        <title>Genome-wide patterns of bracovirus chromosomal integration into multiple host tissues during parasitism.</title>
        <authorList>
            <person name="Chebbi M.A.C."/>
        </authorList>
    </citation>
    <scope>NUCLEOTIDE SEQUENCE</scope>
    <source>
        <tissue evidence="8">Whole body</tissue>
    </source>
</reference>
<feature type="domain" description="Major facilitator superfamily (MFS) profile" evidence="7">
    <location>
        <begin position="84"/>
        <end position="405"/>
    </location>
</feature>
<reference evidence="8" key="1">
    <citation type="submission" date="2020-03" db="EMBL/GenBank/DDBJ databases">
        <authorList>
            <person name="Chebbi M.A."/>
            <person name="Drezen J.M."/>
        </authorList>
    </citation>
    <scope>NUCLEOTIDE SEQUENCE</scope>
    <source>
        <tissue evidence="8">Whole body</tissue>
    </source>
</reference>
<dbReference type="Pfam" id="PF00083">
    <property type="entry name" value="Sugar_tr"/>
    <property type="match status" value="2"/>
</dbReference>
<dbReference type="GO" id="GO:0022857">
    <property type="term" value="F:transmembrane transporter activity"/>
    <property type="evidence" value="ECO:0007669"/>
    <property type="project" value="InterPro"/>
</dbReference>
<feature type="transmembrane region" description="Helical" evidence="6">
    <location>
        <begin position="151"/>
        <end position="172"/>
    </location>
</feature>
<name>A0A8J5URG2_9HYME</name>
<evidence type="ECO:0000256" key="1">
    <source>
        <dbReference type="ARBA" id="ARBA00004141"/>
    </source>
</evidence>
<dbReference type="GO" id="GO:0016020">
    <property type="term" value="C:membrane"/>
    <property type="evidence" value="ECO:0007669"/>
    <property type="project" value="UniProtKB-SubCell"/>
</dbReference>
<evidence type="ECO:0000313" key="9">
    <source>
        <dbReference type="Proteomes" id="UP000729913"/>
    </source>
</evidence>
<dbReference type="InterPro" id="IPR005829">
    <property type="entry name" value="Sugar_transporter_CS"/>
</dbReference>
<keyword evidence="4 6" id="KW-0472">Membrane</keyword>
<dbReference type="OrthoDB" id="4142200at2759"/>
<dbReference type="PROSITE" id="PS00216">
    <property type="entry name" value="SUGAR_TRANSPORT_1"/>
    <property type="match status" value="1"/>
</dbReference>
<dbReference type="AlphaFoldDB" id="A0A8J5URG2"/>
<evidence type="ECO:0000256" key="6">
    <source>
        <dbReference type="SAM" id="Phobius"/>
    </source>
</evidence>
<dbReference type="Proteomes" id="UP000729913">
    <property type="component" value="Unassembled WGS sequence"/>
</dbReference>
<feature type="transmembrane region" description="Helical" evidence="6">
    <location>
        <begin position="220"/>
        <end position="242"/>
    </location>
</feature>
<keyword evidence="3 6" id="KW-1133">Transmembrane helix</keyword>
<feature type="transmembrane region" description="Helical" evidence="6">
    <location>
        <begin position="75"/>
        <end position="98"/>
    </location>
</feature>
<dbReference type="PANTHER" id="PTHR48021:SF7">
    <property type="entry name" value="RH09188P"/>
    <property type="match status" value="1"/>
</dbReference>
<dbReference type="InterPro" id="IPR005828">
    <property type="entry name" value="MFS_sugar_transport-like"/>
</dbReference>
<comment type="caution">
    <text evidence="8">The sequence shown here is derived from an EMBL/GenBank/DDBJ whole genome shotgun (WGS) entry which is preliminary data.</text>
</comment>
<keyword evidence="2 6" id="KW-0812">Transmembrane</keyword>
<dbReference type="InterPro" id="IPR020846">
    <property type="entry name" value="MFS_dom"/>
</dbReference>
<proteinExistence type="predicted"/>
<dbReference type="PROSITE" id="PS50850">
    <property type="entry name" value="MFS"/>
    <property type="match status" value="1"/>
</dbReference>
<feature type="compositionally biased region" description="Low complexity" evidence="5">
    <location>
        <begin position="37"/>
        <end position="54"/>
    </location>
</feature>
<evidence type="ECO:0000256" key="5">
    <source>
        <dbReference type="SAM" id="MobiDB-lite"/>
    </source>
</evidence>
<evidence type="ECO:0000256" key="4">
    <source>
        <dbReference type="ARBA" id="ARBA00023136"/>
    </source>
</evidence>
<feature type="transmembrane region" description="Helical" evidence="6">
    <location>
        <begin position="342"/>
        <end position="365"/>
    </location>
</feature>
<dbReference type="PANTHER" id="PTHR48021">
    <property type="match status" value="1"/>
</dbReference>
<feature type="region of interest" description="Disordered" evidence="5">
    <location>
        <begin position="30"/>
        <end position="58"/>
    </location>
</feature>
<protein>
    <recommendedName>
        <fullName evidence="7">Major facilitator superfamily (MFS) profile domain-containing protein</fullName>
    </recommendedName>
</protein>
<evidence type="ECO:0000256" key="3">
    <source>
        <dbReference type="ARBA" id="ARBA00022989"/>
    </source>
</evidence>
<dbReference type="EMBL" id="JAAOIC020000047">
    <property type="protein sequence ID" value="KAG8037772.1"/>
    <property type="molecule type" value="Genomic_DNA"/>
</dbReference>